<name>A0AAW0M0V8_QUESU</name>
<sequence length="114" mass="12858">MRNVINPHPITTNCQTHMIMLCKLQRHRPSARFEVHTGWWGGNFTNGALSLKKRPSMSTITMRGDQIKLESECAQQFAVGYFFMFSYPALALVATNVGSLAPNLRTHKAIVLPR</sequence>
<reference evidence="1" key="2">
    <citation type="journal article" date="2018" name="Sci. Data">
        <title>The draft genome sequence of cork oak.</title>
        <authorList>
            <person name="Ramos A.M."/>
            <person name="Usie A."/>
            <person name="Barbosa P."/>
            <person name="Barros P.M."/>
            <person name="Capote T."/>
            <person name="Chaves I."/>
            <person name="Simoes F."/>
            <person name="Abreu I."/>
            <person name="Carrasquinho I."/>
            <person name="Faro C."/>
            <person name="Guimaraes J.B."/>
            <person name="Mendonca D."/>
            <person name="Nobrega F."/>
            <person name="Rodrigues L."/>
            <person name="Saibo N.J.M."/>
            <person name="Varela M.C."/>
            <person name="Egas C."/>
            <person name="Matos J."/>
            <person name="Miguel C.M."/>
            <person name="Oliveira M.M."/>
            <person name="Ricardo C.P."/>
            <person name="Goncalves S."/>
        </authorList>
    </citation>
    <scope>NUCLEOTIDE SEQUENCE [LARGE SCALE GENOMIC DNA]</scope>
    <source>
        <strain evidence="1">HL8</strain>
    </source>
</reference>
<reference evidence="1" key="3">
    <citation type="submission" date="2023-07" db="EMBL/GenBank/DDBJ databases">
        <title>An improved reference 1 genome and first organelle genomes of Quercus suber.</title>
        <authorList>
            <consortium name="Genosuber Consortium"/>
            <person name="Usie A."/>
            <person name="Serra O."/>
            <person name="Barros P."/>
        </authorList>
    </citation>
    <scope>NUCLEOTIDE SEQUENCE</scope>
    <source>
        <strain evidence="1">HL8</strain>
        <tissue evidence="1">Leaves</tissue>
    </source>
</reference>
<gene>
    <name evidence="1" type="ORF">CFP56_019119</name>
</gene>
<organism evidence="1">
    <name type="scientific">Quercus suber</name>
    <name type="common">Cork oak</name>
    <dbReference type="NCBI Taxonomy" id="58331"/>
    <lineage>
        <taxon>Eukaryota</taxon>
        <taxon>Viridiplantae</taxon>
        <taxon>Streptophyta</taxon>
        <taxon>Embryophyta</taxon>
        <taxon>Tracheophyta</taxon>
        <taxon>Spermatophyta</taxon>
        <taxon>Magnoliopsida</taxon>
        <taxon>eudicotyledons</taxon>
        <taxon>Gunneridae</taxon>
        <taxon>Pentapetalae</taxon>
        <taxon>rosids</taxon>
        <taxon>fabids</taxon>
        <taxon>Fagales</taxon>
        <taxon>Fagaceae</taxon>
        <taxon>Quercus</taxon>
    </lineage>
</organism>
<protein>
    <submittedName>
        <fullName evidence="1">Uncharacterized protein</fullName>
    </submittedName>
</protein>
<accession>A0AAW0M0V8</accession>
<dbReference type="AlphaFoldDB" id="A0AAW0M0V8"/>
<dbReference type="EMBL" id="PKMF04000029">
    <property type="protein sequence ID" value="KAK7857229.1"/>
    <property type="molecule type" value="Genomic_DNA"/>
</dbReference>
<evidence type="ECO:0000313" key="1">
    <source>
        <dbReference type="EMBL" id="KAK7857229.1"/>
    </source>
</evidence>
<reference evidence="1" key="1">
    <citation type="submission" date="2017-12" db="EMBL/GenBank/DDBJ databases">
        <authorList>
            <person name="Barbosa P."/>
            <person name="Usie A."/>
            <person name="Ramos A.M."/>
        </authorList>
    </citation>
    <scope>NUCLEOTIDE SEQUENCE</scope>
    <source>
        <strain evidence="1">HL8</strain>
        <tissue evidence="1">Leaves</tissue>
    </source>
</reference>
<comment type="caution">
    <text evidence="1">The sequence shown here is derived from an EMBL/GenBank/DDBJ whole genome shotgun (WGS) entry which is preliminary data.</text>
</comment>
<proteinExistence type="predicted"/>